<keyword evidence="2" id="KW-0472">Membrane</keyword>
<keyword evidence="2" id="KW-1133">Transmembrane helix</keyword>
<reference evidence="4" key="1">
    <citation type="submission" date="2016-10" db="EMBL/GenBank/DDBJ databases">
        <authorList>
            <person name="Varghese N."/>
            <person name="Submissions S."/>
        </authorList>
    </citation>
    <scope>NUCLEOTIDE SEQUENCE [LARGE SCALE GENOMIC DNA]</scope>
    <source>
        <strain evidence="4">DSM 45460</strain>
    </source>
</reference>
<feature type="compositionally biased region" description="Low complexity" evidence="1">
    <location>
        <begin position="256"/>
        <end position="267"/>
    </location>
</feature>
<sequence>MDGGGPNRYPDEAGEAAAARAGHSGPERRCVVGRGRVTGTSRVIGTGDPATPETPTRSPHAEAPAESRGGLGEFGLGMIPASITPPRTWRRAAWFVVVSAAAALGGIVLVTAVVMSNEPTRLATDPRNPPRAGEYPPLSRADESVPGPGDEAAAGDSGAPEPSSSEVAREPAVSGRSAGSVPSSHEALTGTRERSSTAAPSTSRRSTAPTPGLPTGDATVDNLALESSSQDTTPSSGIPASGSPASTEPPGTLQQHATPWHTTAPAPTKHPAPQRPTPQKPAQQKPAQQKPTQQGTTMPPAVMLDLTKRYFRALDSGKPYPAHELTAGSLHRLGLPGGYADLGSVELVRSTVLGDGTVNELRVESDFGGPTTRYRRLEFDERLRRVVTDEPVDAPPGNR</sequence>
<name>A0A1G8VH32_ACTMZ</name>
<feature type="compositionally biased region" description="Low complexity" evidence="1">
    <location>
        <begin position="232"/>
        <end position="246"/>
    </location>
</feature>
<feature type="transmembrane region" description="Helical" evidence="2">
    <location>
        <begin position="92"/>
        <end position="115"/>
    </location>
</feature>
<feature type="region of interest" description="Disordered" evidence="1">
    <location>
        <begin position="120"/>
        <end position="302"/>
    </location>
</feature>
<accession>A0A1G8VH32</accession>
<feature type="compositionally biased region" description="Pro residues" evidence="1">
    <location>
        <begin position="268"/>
        <end position="279"/>
    </location>
</feature>
<evidence type="ECO:0000313" key="3">
    <source>
        <dbReference type="EMBL" id="SDJ65197.1"/>
    </source>
</evidence>
<dbReference type="Proteomes" id="UP000199213">
    <property type="component" value="Unassembled WGS sequence"/>
</dbReference>
<keyword evidence="2" id="KW-0812">Transmembrane</keyword>
<feature type="compositionally biased region" description="Low complexity" evidence="1">
    <location>
        <begin position="32"/>
        <end position="47"/>
    </location>
</feature>
<evidence type="ECO:0000313" key="4">
    <source>
        <dbReference type="Proteomes" id="UP000199213"/>
    </source>
</evidence>
<keyword evidence="4" id="KW-1185">Reference proteome</keyword>
<feature type="compositionally biased region" description="Low complexity" evidence="1">
    <location>
        <begin position="280"/>
        <end position="294"/>
    </location>
</feature>
<gene>
    <name evidence="3" type="ORF">SAMN04487820_10173</name>
</gene>
<evidence type="ECO:0000256" key="1">
    <source>
        <dbReference type="SAM" id="MobiDB-lite"/>
    </source>
</evidence>
<feature type="compositionally biased region" description="Low complexity" evidence="1">
    <location>
        <begin position="196"/>
        <end position="210"/>
    </location>
</feature>
<evidence type="ECO:0000256" key="2">
    <source>
        <dbReference type="SAM" id="Phobius"/>
    </source>
</evidence>
<proteinExistence type="predicted"/>
<protein>
    <submittedName>
        <fullName evidence="3">Uncharacterized protein</fullName>
    </submittedName>
</protein>
<dbReference type="EMBL" id="FNFM01000001">
    <property type="protein sequence ID" value="SDJ65197.1"/>
    <property type="molecule type" value="Genomic_DNA"/>
</dbReference>
<feature type="region of interest" description="Disordered" evidence="1">
    <location>
        <begin position="1"/>
        <end position="72"/>
    </location>
</feature>
<organism evidence="3 4">
    <name type="scientific">Actinopolyspora mzabensis</name>
    <dbReference type="NCBI Taxonomy" id="995066"/>
    <lineage>
        <taxon>Bacteria</taxon>
        <taxon>Bacillati</taxon>
        <taxon>Actinomycetota</taxon>
        <taxon>Actinomycetes</taxon>
        <taxon>Actinopolysporales</taxon>
        <taxon>Actinopolysporaceae</taxon>
        <taxon>Actinopolyspora</taxon>
    </lineage>
</organism>
<dbReference type="AlphaFoldDB" id="A0A1G8VH32"/>